<evidence type="ECO:0000313" key="2">
    <source>
        <dbReference type="EMBL" id="ASS93340.1"/>
    </source>
</evidence>
<dbReference type="Proteomes" id="UP000214618">
    <property type="component" value="Chromosome"/>
</dbReference>
<name>A0A223EDM7_9BACI</name>
<evidence type="ECO:0000313" key="3">
    <source>
        <dbReference type="Proteomes" id="UP000214618"/>
    </source>
</evidence>
<accession>A0A223EDM7</accession>
<feature type="region of interest" description="Disordered" evidence="1">
    <location>
        <begin position="31"/>
        <end position="55"/>
    </location>
</feature>
<dbReference type="EMBL" id="CP017704">
    <property type="protein sequence ID" value="ASS93340.1"/>
    <property type="molecule type" value="Genomic_DNA"/>
</dbReference>
<feature type="compositionally biased region" description="Basic and acidic residues" evidence="1">
    <location>
        <begin position="31"/>
        <end position="44"/>
    </location>
</feature>
<reference evidence="2 3" key="1">
    <citation type="submission" date="2016-10" db="EMBL/GenBank/DDBJ databases">
        <title>The whole genome sequencing and assembly of Bacillus simplex DSM 1321 strain.</title>
        <authorList>
            <person name="Park M.-K."/>
            <person name="Lee Y.-J."/>
            <person name="Yi H."/>
            <person name="Bahn Y.-S."/>
            <person name="Kim J.F."/>
            <person name="Lee D.-W."/>
        </authorList>
    </citation>
    <scope>NUCLEOTIDE SEQUENCE [LARGE SCALE GENOMIC DNA]</scope>
    <source>
        <strain evidence="2 3">DSM 1321</strain>
    </source>
</reference>
<evidence type="ECO:0000256" key="1">
    <source>
        <dbReference type="SAM" id="MobiDB-lite"/>
    </source>
</evidence>
<organism evidence="2 3">
    <name type="scientific">Peribacillus simplex NBRC 15720 = DSM 1321</name>
    <dbReference type="NCBI Taxonomy" id="1349754"/>
    <lineage>
        <taxon>Bacteria</taxon>
        <taxon>Bacillati</taxon>
        <taxon>Bacillota</taxon>
        <taxon>Bacilli</taxon>
        <taxon>Bacillales</taxon>
        <taxon>Bacillaceae</taxon>
        <taxon>Peribacillus</taxon>
    </lineage>
</organism>
<proteinExistence type="predicted"/>
<gene>
    <name evidence="2" type="ORF">BS1321_04765</name>
</gene>
<dbReference type="AlphaFoldDB" id="A0A223EDM7"/>
<sequence>MTKKIRYQRFINKKSPAKICRVLLCLTKDQKAKGEEKPEEELMGKRKPSPRLATTPKKECCYSHYCQKPLYYSKCKRFIKRKDIFFPWYEMIS</sequence>
<protein>
    <submittedName>
        <fullName evidence="2">Uncharacterized protein</fullName>
    </submittedName>
</protein>